<dbReference type="RefSeq" id="WP_120955329.1">
    <property type="nucleotide sequence ID" value="NZ_RBIR01000012.1"/>
</dbReference>
<reference evidence="3 4" key="1">
    <citation type="submission" date="2018-10" db="EMBL/GenBank/DDBJ databases">
        <title>Genomic Encyclopedia of Type Strains, Phase IV (KMG-IV): sequencing the most valuable type-strain genomes for metagenomic binning, comparative biology and taxonomic classification.</title>
        <authorList>
            <person name="Goeker M."/>
        </authorList>
    </citation>
    <scope>NUCLEOTIDE SEQUENCE [LARGE SCALE GENOMIC DNA]</scope>
    <source>
        <strain evidence="3 4">DSM 25586</strain>
    </source>
</reference>
<organism evidence="3 4">
    <name type="scientific">Arthrobacter oryzae</name>
    <dbReference type="NCBI Taxonomy" id="409290"/>
    <lineage>
        <taxon>Bacteria</taxon>
        <taxon>Bacillati</taxon>
        <taxon>Actinomycetota</taxon>
        <taxon>Actinomycetes</taxon>
        <taxon>Micrococcales</taxon>
        <taxon>Micrococcaceae</taxon>
        <taxon>Arthrobacter</taxon>
    </lineage>
</organism>
<gene>
    <name evidence="3" type="ORF">C8D78_3749</name>
</gene>
<dbReference type="Gene3D" id="1.10.287.70">
    <property type="match status" value="1"/>
</dbReference>
<feature type="transmembrane region" description="Helical" evidence="1">
    <location>
        <begin position="103"/>
        <end position="124"/>
    </location>
</feature>
<keyword evidence="1" id="KW-0812">Transmembrane</keyword>
<feature type="transmembrane region" description="Helical" evidence="1">
    <location>
        <begin position="57"/>
        <end position="83"/>
    </location>
</feature>
<feature type="transmembrane region" description="Helical" evidence="1">
    <location>
        <begin position="6"/>
        <end position="28"/>
    </location>
</feature>
<protein>
    <submittedName>
        <fullName evidence="3">Ion channel</fullName>
    </submittedName>
</protein>
<dbReference type="SUPFAM" id="SSF81324">
    <property type="entry name" value="Voltage-gated potassium channels"/>
    <property type="match status" value="1"/>
</dbReference>
<sequence>MDFEDTLWTVLGAGLVLLMLVDVFRTLLYPHGSGPLGRAIMRGFWLVSRKLRGRGSFIAAPLAMAAVIGTWAGLAAIGWALLYLPHLTDGFVYGAGVPLRADFAEALYISMVTLSTVGFGDIVAADPLLRLVVALQAVAGFGLLTATVTWILQTFPALNRRRALAHQLNLFKEAAGPAGVLAMDSGHAAGLLEAIAGSMATVTIDLLAFHETYYFREIEQRGSLPATVAYAQELASQAQRSKSPELQFAGRMLHAALDGLAEVLRGKFGHSGATSSDVFDSYELHHRHLRGGKPDTN</sequence>
<evidence type="ECO:0000256" key="1">
    <source>
        <dbReference type="SAM" id="Phobius"/>
    </source>
</evidence>
<evidence type="ECO:0000259" key="2">
    <source>
        <dbReference type="Pfam" id="PF07885"/>
    </source>
</evidence>
<name>A0A495E6T5_9MICC</name>
<proteinExistence type="predicted"/>
<keyword evidence="1" id="KW-0472">Membrane</keyword>
<evidence type="ECO:0000313" key="3">
    <source>
        <dbReference type="EMBL" id="RKR12644.1"/>
    </source>
</evidence>
<dbReference type="InterPro" id="IPR013099">
    <property type="entry name" value="K_chnl_dom"/>
</dbReference>
<dbReference type="Pfam" id="PF07885">
    <property type="entry name" value="Ion_trans_2"/>
    <property type="match status" value="1"/>
</dbReference>
<feature type="domain" description="Potassium channel" evidence="2">
    <location>
        <begin position="99"/>
        <end position="153"/>
    </location>
</feature>
<dbReference type="OrthoDB" id="8477930at2"/>
<evidence type="ECO:0000313" key="4">
    <source>
        <dbReference type="Proteomes" id="UP000276055"/>
    </source>
</evidence>
<comment type="caution">
    <text evidence="3">The sequence shown here is derived from an EMBL/GenBank/DDBJ whole genome shotgun (WGS) entry which is preliminary data.</text>
</comment>
<dbReference type="EMBL" id="RBIR01000012">
    <property type="protein sequence ID" value="RKR12644.1"/>
    <property type="molecule type" value="Genomic_DNA"/>
</dbReference>
<feature type="transmembrane region" description="Helical" evidence="1">
    <location>
        <begin position="131"/>
        <end position="152"/>
    </location>
</feature>
<dbReference type="Proteomes" id="UP000276055">
    <property type="component" value="Unassembled WGS sequence"/>
</dbReference>
<keyword evidence="1" id="KW-1133">Transmembrane helix</keyword>
<dbReference type="AlphaFoldDB" id="A0A495E6T5"/>
<accession>A0A495E6T5</accession>